<dbReference type="AlphaFoldDB" id="A0A5B8JEB8"/>
<keyword evidence="3" id="KW-1185">Reference proteome</keyword>
<dbReference type="OrthoDB" id="4243196at2"/>
<dbReference type="EMBL" id="CP042266">
    <property type="protein sequence ID" value="QDY79756.1"/>
    <property type="molecule type" value="Genomic_DNA"/>
</dbReference>
<keyword evidence="1" id="KW-0732">Signal</keyword>
<sequence length="98" mass="10412">MHLRSAVISVGLGVSLAFGGMATPTHAAPSGCNAWKNSPTFAYGSCSVVPAGDAWRLGILCSDGDYDWSAWKYTSQRTSLRCNYAGAVLTHTWIDAAR</sequence>
<evidence type="ECO:0000313" key="2">
    <source>
        <dbReference type="EMBL" id="QDY79756.1"/>
    </source>
</evidence>
<name>A0A5B8JEB8_9ACTN</name>
<dbReference type="RefSeq" id="WP_146483041.1">
    <property type="nucleotide sequence ID" value="NZ_CP042266.1"/>
</dbReference>
<feature type="signal peptide" evidence="1">
    <location>
        <begin position="1"/>
        <end position="27"/>
    </location>
</feature>
<proteinExistence type="predicted"/>
<gene>
    <name evidence="2" type="ORF">FQU76_28100</name>
</gene>
<organism evidence="2 3">
    <name type="scientific">Streptomyces qinzhouensis</name>
    <dbReference type="NCBI Taxonomy" id="2599401"/>
    <lineage>
        <taxon>Bacteria</taxon>
        <taxon>Bacillati</taxon>
        <taxon>Actinomycetota</taxon>
        <taxon>Actinomycetes</taxon>
        <taxon>Kitasatosporales</taxon>
        <taxon>Streptomycetaceae</taxon>
        <taxon>Streptomyces</taxon>
    </lineage>
</organism>
<accession>A0A5B8JEB8</accession>
<feature type="chain" id="PRO_5022670739" evidence="1">
    <location>
        <begin position="28"/>
        <end position="98"/>
    </location>
</feature>
<dbReference type="Proteomes" id="UP000320580">
    <property type="component" value="Chromosome"/>
</dbReference>
<evidence type="ECO:0000313" key="3">
    <source>
        <dbReference type="Proteomes" id="UP000320580"/>
    </source>
</evidence>
<protein>
    <submittedName>
        <fullName evidence="2">Uncharacterized protein</fullName>
    </submittedName>
</protein>
<dbReference type="KEGG" id="sqz:FQU76_28100"/>
<evidence type="ECO:0000256" key="1">
    <source>
        <dbReference type="SAM" id="SignalP"/>
    </source>
</evidence>
<reference evidence="2 3" key="1">
    <citation type="submission" date="2019-07" db="EMBL/GenBank/DDBJ databases">
        <authorList>
            <person name="Zhu P."/>
        </authorList>
    </citation>
    <scope>NUCLEOTIDE SEQUENCE [LARGE SCALE GENOMIC DNA]</scope>
    <source>
        <strain evidence="2 3">SSL-25</strain>
    </source>
</reference>